<gene>
    <name evidence="3" type="ORF">BLL37_30725</name>
</gene>
<feature type="region of interest" description="Disordered" evidence="1">
    <location>
        <begin position="113"/>
        <end position="153"/>
    </location>
</feature>
<proteinExistence type="predicted"/>
<dbReference type="AlphaFoldDB" id="A0A1V2J426"/>
<evidence type="ECO:0000313" key="4">
    <source>
        <dbReference type="Proteomes" id="UP000188559"/>
    </source>
</evidence>
<dbReference type="GeneID" id="57373451"/>
<dbReference type="EMBL" id="MNPV01000012">
    <property type="protein sequence ID" value="ONH40029.1"/>
    <property type="molecule type" value="Genomic_DNA"/>
</dbReference>
<feature type="signal peptide" evidence="2">
    <location>
        <begin position="1"/>
        <end position="28"/>
    </location>
</feature>
<comment type="caution">
    <text evidence="3">The sequence shown here is derived from an EMBL/GenBank/DDBJ whole genome shotgun (WGS) entry which is preliminary data.</text>
</comment>
<protein>
    <recommendedName>
        <fullName evidence="5">Fap</fullName>
    </recommendedName>
</protein>
<name>A0A1V2J426_PSEAZ</name>
<feature type="compositionally biased region" description="Polar residues" evidence="1">
    <location>
        <begin position="56"/>
        <end position="70"/>
    </location>
</feature>
<evidence type="ECO:0008006" key="5">
    <source>
        <dbReference type="Google" id="ProtNLM"/>
    </source>
</evidence>
<evidence type="ECO:0000256" key="2">
    <source>
        <dbReference type="SAM" id="SignalP"/>
    </source>
</evidence>
<evidence type="ECO:0000256" key="1">
    <source>
        <dbReference type="SAM" id="MobiDB-lite"/>
    </source>
</evidence>
<evidence type="ECO:0000313" key="3">
    <source>
        <dbReference type="EMBL" id="ONH40029.1"/>
    </source>
</evidence>
<feature type="region of interest" description="Disordered" evidence="1">
    <location>
        <begin position="44"/>
        <end position="74"/>
    </location>
</feature>
<keyword evidence="4" id="KW-1185">Reference proteome</keyword>
<organism evidence="3 4">
    <name type="scientific">Pseudomonas azotoformans</name>
    <dbReference type="NCBI Taxonomy" id="47878"/>
    <lineage>
        <taxon>Bacteria</taxon>
        <taxon>Pseudomonadati</taxon>
        <taxon>Pseudomonadota</taxon>
        <taxon>Gammaproteobacteria</taxon>
        <taxon>Pseudomonadales</taxon>
        <taxon>Pseudomonadaceae</taxon>
        <taxon>Pseudomonas</taxon>
    </lineage>
</organism>
<keyword evidence="2" id="KW-0732">Signal</keyword>
<reference evidence="3 4" key="1">
    <citation type="submission" date="2016-10" db="EMBL/GenBank/DDBJ databases">
        <title>Pseudomonas lactis sp. nov. and Pseudomonas paralactis sp. nov., isolated from bovine raw milk.</title>
        <authorList>
            <person name="Von Neubeck M."/>
            <person name="Huptas C."/>
            <person name="Glueck C."/>
            <person name="Krewinkel M."/>
            <person name="Stoeckel M."/>
            <person name="Stressler T."/>
            <person name="Fischer L."/>
            <person name="Hinrichs J."/>
            <person name="Scherer S."/>
            <person name="Wenning M."/>
        </authorList>
    </citation>
    <scope>NUCLEOTIDE SEQUENCE [LARGE SCALE GENOMIC DNA]</scope>
    <source>
        <strain evidence="3 4">DSM 18862</strain>
    </source>
</reference>
<accession>A0A1V2J426</accession>
<feature type="chain" id="PRO_5010692916" description="Fap" evidence="2">
    <location>
        <begin position="29"/>
        <end position="153"/>
    </location>
</feature>
<dbReference type="Proteomes" id="UP000188559">
    <property type="component" value="Unassembled WGS sequence"/>
</dbReference>
<sequence length="153" mass="15170">MITLTQGSMNVLLASCVLSASISLPALAGDGVIVTGRDVQGHMYGRSSFGPDPYPQTANANPSREINSALSGELSDRDFGGVSSGLGITRTALQPNSNLTGLSATQNGMSTLGAGAAASRSGGSGSMGGQISDSIQRGMAPLNNLGGMLGGKP</sequence>
<dbReference type="OrthoDB" id="7024471at2"/>
<dbReference type="RefSeq" id="WP_058424878.1">
    <property type="nucleotide sequence ID" value="NZ_LT629702.1"/>
</dbReference>